<name>A0ABW0P1E2_9HYPH</name>
<protein>
    <submittedName>
        <fullName evidence="2">Uncharacterized protein</fullName>
    </submittedName>
</protein>
<keyword evidence="3" id="KW-1185">Reference proteome</keyword>
<feature type="compositionally biased region" description="Basic and acidic residues" evidence="1">
    <location>
        <begin position="82"/>
        <end position="111"/>
    </location>
</feature>
<dbReference type="EMBL" id="JBHSLU010000037">
    <property type="protein sequence ID" value="MFC5506205.1"/>
    <property type="molecule type" value="Genomic_DNA"/>
</dbReference>
<proteinExistence type="predicted"/>
<dbReference type="Proteomes" id="UP001596060">
    <property type="component" value="Unassembled WGS sequence"/>
</dbReference>
<evidence type="ECO:0000313" key="2">
    <source>
        <dbReference type="EMBL" id="MFC5506205.1"/>
    </source>
</evidence>
<feature type="region of interest" description="Disordered" evidence="1">
    <location>
        <begin position="77"/>
        <end position="111"/>
    </location>
</feature>
<evidence type="ECO:0000313" key="3">
    <source>
        <dbReference type="Proteomes" id="UP001596060"/>
    </source>
</evidence>
<reference evidence="3" key="1">
    <citation type="journal article" date="2019" name="Int. J. Syst. Evol. Microbiol.">
        <title>The Global Catalogue of Microorganisms (GCM) 10K type strain sequencing project: providing services to taxonomists for standard genome sequencing and annotation.</title>
        <authorList>
            <consortium name="The Broad Institute Genomics Platform"/>
            <consortium name="The Broad Institute Genome Sequencing Center for Infectious Disease"/>
            <person name="Wu L."/>
            <person name="Ma J."/>
        </authorList>
    </citation>
    <scope>NUCLEOTIDE SEQUENCE [LARGE SCALE GENOMIC DNA]</scope>
    <source>
        <strain evidence="3">CCUG 43117</strain>
    </source>
</reference>
<sequence length="111" mass="11889">MDDQSGGIGLDDARGVFDKFSNLAKDGLSNASKGMQEMLTGKEIGHPEAPESGKSQSMKLGAAIGVAAEKGLDPITYPGFERSTHQIAKSDFDRQRTGRERGRGSDGREFE</sequence>
<accession>A0ABW0P1E2</accession>
<comment type="caution">
    <text evidence="2">The sequence shown here is derived from an EMBL/GenBank/DDBJ whole genome shotgun (WGS) entry which is preliminary data.</text>
</comment>
<evidence type="ECO:0000256" key="1">
    <source>
        <dbReference type="SAM" id="MobiDB-lite"/>
    </source>
</evidence>
<gene>
    <name evidence="2" type="ORF">ACFPN9_13155</name>
</gene>
<dbReference type="RefSeq" id="WP_068078591.1">
    <property type="nucleotide sequence ID" value="NZ_JBHSLU010000037.1"/>
</dbReference>
<organism evidence="2 3">
    <name type="scientific">Bosea massiliensis</name>
    <dbReference type="NCBI Taxonomy" id="151419"/>
    <lineage>
        <taxon>Bacteria</taxon>
        <taxon>Pseudomonadati</taxon>
        <taxon>Pseudomonadota</taxon>
        <taxon>Alphaproteobacteria</taxon>
        <taxon>Hyphomicrobiales</taxon>
        <taxon>Boseaceae</taxon>
        <taxon>Bosea</taxon>
    </lineage>
</organism>